<feature type="domain" description="Fibronectin type-III" evidence="3">
    <location>
        <begin position="508"/>
        <end position="611"/>
    </location>
</feature>
<evidence type="ECO:0000313" key="5">
    <source>
        <dbReference type="Proteomes" id="UP001314205"/>
    </source>
</evidence>
<dbReference type="FunFam" id="2.60.40.10:FF:000823">
    <property type="entry name" value="Tyrosine-protein phosphatase 10D"/>
    <property type="match status" value="1"/>
</dbReference>
<evidence type="ECO:0000313" key="4">
    <source>
        <dbReference type="EMBL" id="CAK1578883.1"/>
    </source>
</evidence>
<accession>A0AAV1K8J8</accession>
<dbReference type="Gene3D" id="2.60.40.10">
    <property type="entry name" value="Immunoglobulins"/>
    <property type="match status" value="11"/>
</dbReference>
<protein>
    <recommendedName>
        <fullName evidence="3">Fibronectin type-III domain-containing protein</fullName>
    </recommendedName>
</protein>
<dbReference type="InterPro" id="IPR050991">
    <property type="entry name" value="ECM_Regulatory_Proteins"/>
</dbReference>
<dbReference type="InterPro" id="IPR003961">
    <property type="entry name" value="FN3_dom"/>
</dbReference>
<feature type="domain" description="Fibronectin type-III" evidence="3">
    <location>
        <begin position="1450"/>
        <end position="1509"/>
    </location>
</feature>
<reference evidence="4 5" key="1">
    <citation type="submission" date="2023-11" db="EMBL/GenBank/DDBJ databases">
        <authorList>
            <person name="Hedman E."/>
            <person name="Englund M."/>
            <person name="Stromberg M."/>
            <person name="Nyberg Akerstrom W."/>
            <person name="Nylinder S."/>
            <person name="Jareborg N."/>
            <person name="Kallberg Y."/>
            <person name="Kronander E."/>
        </authorList>
    </citation>
    <scope>NUCLEOTIDE SEQUENCE [LARGE SCALE GENOMIC DNA]</scope>
</reference>
<feature type="domain" description="Fibronectin type-III" evidence="3">
    <location>
        <begin position="712"/>
        <end position="807"/>
    </location>
</feature>
<feature type="region of interest" description="Disordered" evidence="2">
    <location>
        <begin position="1217"/>
        <end position="1266"/>
    </location>
</feature>
<feature type="region of interest" description="Disordered" evidence="2">
    <location>
        <begin position="1121"/>
        <end position="1185"/>
    </location>
</feature>
<dbReference type="PANTHER" id="PTHR46708">
    <property type="entry name" value="TENASCIN"/>
    <property type="match status" value="1"/>
</dbReference>
<organism evidence="4 5">
    <name type="scientific">Parnassius mnemosyne</name>
    <name type="common">clouded apollo</name>
    <dbReference type="NCBI Taxonomy" id="213953"/>
    <lineage>
        <taxon>Eukaryota</taxon>
        <taxon>Metazoa</taxon>
        <taxon>Ecdysozoa</taxon>
        <taxon>Arthropoda</taxon>
        <taxon>Hexapoda</taxon>
        <taxon>Insecta</taxon>
        <taxon>Pterygota</taxon>
        <taxon>Neoptera</taxon>
        <taxon>Endopterygota</taxon>
        <taxon>Lepidoptera</taxon>
        <taxon>Glossata</taxon>
        <taxon>Ditrysia</taxon>
        <taxon>Papilionoidea</taxon>
        <taxon>Papilionidae</taxon>
        <taxon>Parnassiinae</taxon>
        <taxon>Parnassini</taxon>
        <taxon>Parnassius</taxon>
        <taxon>Driopa</taxon>
    </lineage>
</organism>
<dbReference type="PANTHER" id="PTHR46708:SF2">
    <property type="entry name" value="FIBRONECTIN TYPE-III DOMAIN-CONTAINING PROTEIN"/>
    <property type="match status" value="1"/>
</dbReference>
<keyword evidence="1" id="KW-0677">Repeat</keyword>
<dbReference type="Proteomes" id="UP001314205">
    <property type="component" value="Unassembled WGS sequence"/>
</dbReference>
<evidence type="ECO:0000259" key="3">
    <source>
        <dbReference type="PROSITE" id="PS50853"/>
    </source>
</evidence>
<feature type="domain" description="Fibronectin type-III" evidence="3">
    <location>
        <begin position="150"/>
        <end position="242"/>
    </location>
</feature>
<proteinExistence type="predicted"/>
<dbReference type="EMBL" id="CAVLGL010000001">
    <property type="protein sequence ID" value="CAK1578883.1"/>
    <property type="molecule type" value="Genomic_DNA"/>
</dbReference>
<feature type="domain" description="Fibronectin type-III" evidence="3">
    <location>
        <begin position="808"/>
        <end position="902"/>
    </location>
</feature>
<dbReference type="PROSITE" id="PS50853">
    <property type="entry name" value="FN3"/>
    <property type="match status" value="8"/>
</dbReference>
<keyword evidence="5" id="KW-1185">Reference proteome</keyword>
<sequence length="1509" mass="165607">MVLTYHNGVCFEEKVSCEIREWPSMMWKKWIVQATAAVLTARSPYLARAAALVLVITIIIRAVPGAQAADLVIEIPASGAGADAAGARYRLDYFPPHGSPAPNFTVPARASTINFQGLPGTKYHFMLYYSNATFADLLTWNQTIVTAPEPPTNLNVTQGRNKKTIITWSPPAHGDYTGFRFKVIPLTEAREGARNITVEGGNGSYVVRDLAPGATYQLHAFTLLHDKESAAYASRNFTVRPNTPGKFIVWFRNETTLLVLWQPPYPPGAYTHYKVSIEPRDARDSELYVEKEGEPPGPAQAAFKGLVPGRAYNISVQTVSEPELSAPTTAQYRTVPLRPRNVTLDPRMLRERSFRVSWLPPADHRYQCLLCVLCILRSPSSRRPPRRSTAPCRCARATSRWTPGCCASAPSASPGCRPPTTGTSVYCVYCVYCGARARGAHHGAVPHRAAAPAQRHAGPPDAARALLPRLLAAARRPQVPVSTVCTVYTAEPELEAPTTAQYRTVPLRPRNVTLDPRMLRERSFRVSWLPPADHSEFEKYQVSVALAESGGSGGGSGGARRLAPVVRAREEPTSAAFEGLEPGVHYTVTVKTMSGKVTSWPAAADFTLKPLPVRSLRWREADEGEGQGHGSGGRGTGALLVSWEPADGSTQDEYKVSYYETDPSQEDSNTLTTPNTNVTLEGLLPGRNYTISVCAVSRGVESNESVVWAARRPLAPLLQGAPPAPPGPPALRLAWRAPPASRQAAFRLRYRRTDPPDDFRTLETSDTNATLEDLYPGTVYEIQIAAISHGLQSDWYTILEPVRPLPAQWLQVERATSNSVSVRWRGPASGALGGLALRYRTQHPASAWTSLPHLQPALTSAEITNMTHGERYTIELDTVSEAADQKTVTSGEPLTAEHTVRPNPVSNVEQLADTLNMTLEWPRPAGRVEWYELRWWPSGEEGEEGAEGGEGAEGEAMGARNISAGEDGSTRVRALLGGLRPGRGYHVSIAAHSYNLTSDLFTMHARTRPVIQSEMIVNESSRPESDDNETVSADLRVVYTRTPAAAAQFDAYRFRLEAAGEAPRTLQRPAAADSHAVDFRGLVPGRLYNLTMWTVSRNVTSHPVQRQARLCTYSLTHTHTHAHLRPRRSSTRTASGWRRRARRRARCSGPPRPTRTRSTSAASCPAASTTSPCGPSRATSPATPCSARRACVRTHSHTRTHTHTCGRGAVRRVPLPAGGGGRGAAHAAAGRRGRLARGRLPRPRARPPLQPHHVDRLAQRHQPPRAAPGAPVYVLTHTHAHTRTPAAAAQFDAYRFRLEAAGEAPRTLQRAAAADSHAVDFRGLVPGRLYNLTMWTVSRNVTSHPVQRQARLYPRPVSELRATEVGARHVALAWARPPGDFTDFEVQYLAAPDQLQAVRTDKLHLNLTALRPHRDYTFTVETRAGTPATILTRSRARSLAVRTREAAPGAPRNFAPRDARPSELTFAWHLPPDERNGVLRRYILTYAPRDHPDDVHTLEFPPDGRFQHW</sequence>
<dbReference type="CDD" id="cd00063">
    <property type="entry name" value="FN3"/>
    <property type="match status" value="7"/>
</dbReference>
<comment type="caution">
    <text evidence="4">The sequence shown here is derived from an EMBL/GenBank/DDBJ whole genome shotgun (WGS) entry which is preliminary data.</text>
</comment>
<feature type="compositionally biased region" description="Low complexity" evidence="2">
    <location>
        <begin position="1156"/>
        <end position="1173"/>
    </location>
</feature>
<dbReference type="Pfam" id="PF00041">
    <property type="entry name" value="fn3"/>
    <property type="match status" value="8"/>
</dbReference>
<feature type="domain" description="Fibronectin type-III" evidence="3">
    <location>
        <begin position="1356"/>
        <end position="1446"/>
    </location>
</feature>
<evidence type="ECO:0000256" key="1">
    <source>
        <dbReference type="ARBA" id="ARBA00022737"/>
    </source>
</evidence>
<feature type="domain" description="Fibronectin type-III" evidence="3">
    <location>
        <begin position="243"/>
        <end position="338"/>
    </location>
</feature>
<evidence type="ECO:0000256" key="2">
    <source>
        <dbReference type="SAM" id="MobiDB-lite"/>
    </source>
</evidence>
<feature type="compositionally biased region" description="Basic residues" evidence="2">
    <location>
        <begin position="1137"/>
        <end position="1146"/>
    </location>
</feature>
<dbReference type="SUPFAM" id="SSF49265">
    <property type="entry name" value="Fibronectin type III"/>
    <property type="match status" value="6"/>
</dbReference>
<name>A0AAV1K8J8_9NEOP</name>
<dbReference type="InterPro" id="IPR013783">
    <property type="entry name" value="Ig-like_fold"/>
</dbReference>
<dbReference type="InterPro" id="IPR036116">
    <property type="entry name" value="FN3_sf"/>
</dbReference>
<feature type="compositionally biased region" description="Basic residues" evidence="2">
    <location>
        <begin position="1121"/>
        <end position="1130"/>
    </location>
</feature>
<gene>
    <name evidence="4" type="ORF">PARMNEM_LOCUS914</name>
</gene>
<feature type="domain" description="Fibronectin type-III" evidence="3">
    <location>
        <begin position="624"/>
        <end position="710"/>
    </location>
</feature>
<feature type="compositionally biased region" description="Basic residues" evidence="2">
    <location>
        <begin position="1229"/>
        <end position="1245"/>
    </location>
</feature>
<dbReference type="SMART" id="SM00060">
    <property type="entry name" value="FN3"/>
    <property type="match status" value="9"/>
</dbReference>